<reference evidence="1" key="1">
    <citation type="submission" date="2022-10" db="EMBL/GenBank/DDBJ databases">
        <title>Complete Genome of Trichothecium roseum strain YXFP-22015, a Plant Pathogen Isolated from Citrus.</title>
        <authorList>
            <person name="Wang Y."/>
            <person name="Zhu L."/>
        </authorList>
    </citation>
    <scope>NUCLEOTIDE SEQUENCE</scope>
    <source>
        <strain evidence="1">YXFP-22015</strain>
    </source>
</reference>
<evidence type="ECO:0000313" key="2">
    <source>
        <dbReference type="Proteomes" id="UP001163324"/>
    </source>
</evidence>
<sequence>MSVKHLEASFDSFITVVAAWIIAIYFQFFVGRGFALEAPVLEMPISDDIVWSPSRGTYVAAELADRPEPLMTPSSQATANASRLSAPPPLSSPSRPTGNLPLRSANTGTQRSARAPIRPSTPHPARAPMRPSTPHPHRVTNRSPLSSEWLHPAGGIEQYNMSANGTLTGLKKGFSFAAVIGDLERDAEAARAAAAANNQTSTHSPVTDTTAVAPQTQTGMQTQARSSFGSAVDNLDHSSNWTASSANIGANPARTIATSGTSLSAHDAFQPQSLSSAITAMEPYAPVAKDWSGTNAQPPHYFACDEPKVPPFSDESPDPFHNYQAKAPVFRDNFSLSYTGVNQAQAQAQSFSGNSGSSSSAFGASQAQTSAFSGNSQATFNSYQSQPSSFSVNSGCSASSASAFGANQAQTSSFPNNAGSSSSFGTNQTQTSAVPDNSLSASSNRNTRKNRIKSHLTAGARKLAARFAALNDDHGKDRPWVNPPGIKKLHVQKPRDPFLGKVPDKCDFDRAQREAENPSLAAKKETRPKVGRARTPKRKRTIDDNEDIEQTLKNMKPLTQADILLMEKKIDQLMEENCNLTAMNQHLSLKIADLSSGSSPVSRNVTNAIEWDNEARLPAHMRDDIVADLRSECEAEKKRLREKFDDVVQKRIDKVAAAYSKELHKRGLALDTVNLTYVRQRDELREVRKLKMPDVVAAEERPKLSLGKVMVVESAFPLEPLNPSQKRKLELDDESEQGPKGKRRRTK</sequence>
<organism evidence="1 2">
    <name type="scientific">Trichothecium roseum</name>
    <dbReference type="NCBI Taxonomy" id="47278"/>
    <lineage>
        <taxon>Eukaryota</taxon>
        <taxon>Fungi</taxon>
        <taxon>Dikarya</taxon>
        <taxon>Ascomycota</taxon>
        <taxon>Pezizomycotina</taxon>
        <taxon>Sordariomycetes</taxon>
        <taxon>Hypocreomycetidae</taxon>
        <taxon>Hypocreales</taxon>
        <taxon>Hypocreales incertae sedis</taxon>
        <taxon>Trichothecium</taxon>
    </lineage>
</organism>
<evidence type="ECO:0000313" key="1">
    <source>
        <dbReference type="EMBL" id="KAI9899908.1"/>
    </source>
</evidence>
<comment type="caution">
    <text evidence="1">The sequence shown here is derived from an EMBL/GenBank/DDBJ whole genome shotgun (WGS) entry which is preliminary data.</text>
</comment>
<dbReference type="Proteomes" id="UP001163324">
    <property type="component" value="Chromosome 4"/>
</dbReference>
<name>A0ACC0V260_9HYPO</name>
<proteinExistence type="predicted"/>
<gene>
    <name evidence="1" type="ORF">N3K66_004170</name>
</gene>
<protein>
    <submittedName>
        <fullName evidence="1">Uncharacterized protein</fullName>
    </submittedName>
</protein>
<accession>A0ACC0V260</accession>
<keyword evidence="2" id="KW-1185">Reference proteome</keyword>
<dbReference type="EMBL" id="CM047943">
    <property type="protein sequence ID" value="KAI9899908.1"/>
    <property type="molecule type" value="Genomic_DNA"/>
</dbReference>